<protein>
    <submittedName>
        <fullName evidence="1">Uncharacterized protein</fullName>
    </submittedName>
</protein>
<organism evidence="1 2">
    <name type="scientific">Chryseobacterium piscicola</name>
    <dbReference type="NCBI Taxonomy" id="551459"/>
    <lineage>
        <taxon>Bacteria</taxon>
        <taxon>Pseudomonadati</taxon>
        <taxon>Bacteroidota</taxon>
        <taxon>Flavobacteriia</taxon>
        <taxon>Flavobacteriales</taxon>
        <taxon>Weeksellaceae</taxon>
        <taxon>Chryseobacterium group</taxon>
        <taxon>Chryseobacterium</taxon>
    </lineage>
</organism>
<dbReference type="AlphaFoldDB" id="A0A2S7KF77"/>
<name>A0A2S7KF77_9FLAO</name>
<reference evidence="1 2" key="1">
    <citation type="submission" date="2016-11" db="EMBL/GenBank/DDBJ databases">
        <title>Whole genomes of Flavobacteriaceae.</title>
        <authorList>
            <person name="Stine C."/>
            <person name="Li C."/>
            <person name="Tadesse D."/>
        </authorList>
    </citation>
    <scope>NUCLEOTIDE SEQUENCE [LARGE SCALE GENOMIC DNA]</scope>
    <source>
        <strain evidence="1 2">DSM 21068</strain>
    </source>
</reference>
<sequence>MLALFSRVLDELNVVGEMLKQNAKKVGKWSLEDIPPLRKVSRLCARTIKHRFQVCAFYIFKHKNLKFEKNIK</sequence>
<evidence type="ECO:0000313" key="1">
    <source>
        <dbReference type="EMBL" id="PQA93769.1"/>
    </source>
</evidence>
<dbReference type="EMBL" id="MUGO01000012">
    <property type="protein sequence ID" value="PQA93769.1"/>
    <property type="molecule type" value="Genomic_DNA"/>
</dbReference>
<keyword evidence="2" id="KW-1185">Reference proteome</keyword>
<evidence type="ECO:0000313" key="2">
    <source>
        <dbReference type="Proteomes" id="UP000238314"/>
    </source>
</evidence>
<comment type="caution">
    <text evidence="1">The sequence shown here is derived from an EMBL/GenBank/DDBJ whole genome shotgun (WGS) entry which is preliminary data.</text>
</comment>
<dbReference type="Proteomes" id="UP000238314">
    <property type="component" value="Unassembled WGS sequence"/>
</dbReference>
<gene>
    <name evidence="1" type="ORF">B0A70_08245</name>
</gene>
<proteinExistence type="predicted"/>
<accession>A0A2S7KF77</accession>